<keyword evidence="3" id="KW-0378">Hydrolase</keyword>
<evidence type="ECO:0000256" key="1">
    <source>
        <dbReference type="ARBA" id="ARBA00010884"/>
    </source>
</evidence>
<dbReference type="RefSeq" id="WP_386104378.1">
    <property type="nucleotide sequence ID" value="NZ_JBHTJR010000014.1"/>
</dbReference>
<evidence type="ECO:0000313" key="3">
    <source>
        <dbReference type="EMBL" id="MFD0991766.1"/>
    </source>
</evidence>
<proteinExistence type="inferred from homology"/>
<dbReference type="Proteomes" id="UP001597062">
    <property type="component" value="Unassembled WGS sequence"/>
</dbReference>
<comment type="caution">
    <text evidence="3">The sequence shown here is derived from an EMBL/GenBank/DDBJ whole genome shotgun (WGS) entry which is preliminary data.</text>
</comment>
<feature type="domain" description="AB hydrolase-1" evidence="2">
    <location>
        <begin position="59"/>
        <end position="298"/>
    </location>
</feature>
<dbReference type="SUPFAM" id="SSF53474">
    <property type="entry name" value="alpha/beta-Hydrolases"/>
    <property type="match status" value="1"/>
</dbReference>
<gene>
    <name evidence="3" type="ORF">ACFQ1U_00980</name>
</gene>
<organism evidence="3 4">
    <name type="scientific">Tenacibaculum geojense</name>
    <dbReference type="NCBI Taxonomy" id="915352"/>
    <lineage>
        <taxon>Bacteria</taxon>
        <taxon>Pseudomonadati</taxon>
        <taxon>Bacteroidota</taxon>
        <taxon>Flavobacteriia</taxon>
        <taxon>Flavobacteriales</taxon>
        <taxon>Flavobacteriaceae</taxon>
        <taxon>Tenacibaculum</taxon>
    </lineage>
</organism>
<comment type="similarity">
    <text evidence="1">Belongs to the AB hydrolase superfamily. AB hydrolase 4 family.</text>
</comment>
<dbReference type="EMBL" id="JBHTJR010000014">
    <property type="protein sequence ID" value="MFD0991766.1"/>
    <property type="molecule type" value="Genomic_DNA"/>
</dbReference>
<dbReference type="Gene3D" id="3.40.50.1820">
    <property type="entry name" value="alpha/beta hydrolase"/>
    <property type="match status" value="1"/>
</dbReference>
<protein>
    <submittedName>
        <fullName evidence="3">YheT family hydrolase</fullName>
    </submittedName>
</protein>
<dbReference type="InterPro" id="IPR029058">
    <property type="entry name" value="AB_hydrolase_fold"/>
</dbReference>
<dbReference type="InterPro" id="IPR000073">
    <property type="entry name" value="AB_hydrolase_1"/>
</dbReference>
<sequence length="326" mass="37459">MPILTTNFSPTLPFKSAHFNTLYRPLFIKETIKYTRKRINTWDNDFIDLDFSTVNSNSLVLLIHGLEGSANSKYMITTSKYLNLNGFDTVCMNLRGCSGEDNLLLETYHSGKTDDVDFIINYLTNNYQYKNIIICGFSLGGNLTLKYLGEYKQIPNQVKGGIAVSVPVDLTTSQAELHKLKNKIYLHEFLRTMKLKILQKAAKHPDFKLNKELLLKATQFKHLEKQYTVPVFGFKNSLDYWKKASSKPFIPNIKLPVLLINSLDDTFLSDECYPINYAKNINNFYLMLPKYGGHVGFMSSFGANNYWLETQILNFIKDQIGIHQHS</sequence>
<evidence type="ECO:0000259" key="2">
    <source>
        <dbReference type="Pfam" id="PF00561"/>
    </source>
</evidence>
<dbReference type="PIRSF" id="PIRSF005211">
    <property type="entry name" value="Ab_hydro_YheT"/>
    <property type="match status" value="1"/>
</dbReference>
<dbReference type="InterPro" id="IPR050960">
    <property type="entry name" value="AB_hydrolase_4_sf"/>
</dbReference>
<dbReference type="InterPro" id="IPR012020">
    <property type="entry name" value="ABHD4"/>
</dbReference>
<name>A0ABW3JNU8_9FLAO</name>
<keyword evidence="4" id="KW-1185">Reference proteome</keyword>
<dbReference type="GO" id="GO:0016787">
    <property type="term" value="F:hydrolase activity"/>
    <property type="evidence" value="ECO:0007669"/>
    <property type="project" value="UniProtKB-KW"/>
</dbReference>
<dbReference type="PANTHER" id="PTHR10794:SF94">
    <property type="entry name" value="ESTERASE YHET-RELATED"/>
    <property type="match status" value="1"/>
</dbReference>
<dbReference type="PANTHER" id="PTHR10794">
    <property type="entry name" value="ABHYDROLASE DOMAIN-CONTAINING PROTEIN"/>
    <property type="match status" value="1"/>
</dbReference>
<dbReference type="Pfam" id="PF00561">
    <property type="entry name" value="Abhydrolase_1"/>
    <property type="match status" value="1"/>
</dbReference>
<evidence type="ECO:0000313" key="4">
    <source>
        <dbReference type="Proteomes" id="UP001597062"/>
    </source>
</evidence>
<reference evidence="4" key="1">
    <citation type="journal article" date="2019" name="Int. J. Syst. Evol. Microbiol.">
        <title>The Global Catalogue of Microorganisms (GCM) 10K type strain sequencing project: providing services to taxonomists for standard genome sequencing and annotation.</title>
        <authorList>
            <consortium name="The Broad Institute Genomics Platform"/>
            <consortium name="The Broad Institute Genome Sequencing Center for Infectious Disease"/>
            <person name="Wu L."/>
            <person name="Ma J."/>
        </authorList>
    </citation>
    <scope>NUCLEOTIDE SEQUENCE [LARGE SCALE GENOMIC DNA]</scope>
    <source>
        <strain evidence="4">CCUG 60527</strain>
    </source>
</reference>
<accession>A0ABW3JNU8</accession>